<evidence type="ECO:0000256" key="5">
    <source>
        <dbReference type="ARBA" id="ARBA00023014"/>
    </source>
</evidence>
<dbReference type="EC" id="1.17.7.4" evidence="6"/>
<evidence type="ECO:0000313" key="6">
    <source>
        <dbReference type="EMBL" id="HIZ86097.1"/>
    </source>
</evidence>
<dbReference type="GO" id="GO:0019288">
    <property type="term" value="P:isopentenyl diphosphate biosynthetic process, methylerythritol 4-phosphate pathway"/>
    <property type="evidence" value="ECO:0007669"/>
    <property type="project" value="InterPro"/>
</dbReference>
<dbReference type="CDD" id="cd13944">
    <property type="entry name" value="lytB_ispH"/>
    <property type="match status" value="1"/>
</dbReference>
<reference evidence="6" key="1">
    <citation type="journal article" date="2021" name="PeerJ">
        <title>Extensive microbial diversity within the chicken gut microbiome revealed by metagenomics and culture.</title>
        <authorList>
            <person name="Gilroy R."/>
            <person name="Ravi A."/>
            <person name="Getino M."/>
            <person name="Pursley I."/>
            <person name="Horton D.L."/>
            <person name="Alikhan N.F."/>
            <person name="Baker D."/>
            <person name="Gharbi K."/>
            <person name="Hall N."/>
            <person name="Watson M."/>
            <person name="Adriaenssens E.M."/>
            <person name="Foster-Nyarko E."/>
            <person name="Jarju S."/>
            <person name="Secka A."/>
            <person name="Antonio M."/>
            <person name="Oren A."/>
            <person name="Chaudhuri R.R."/>
            <person name="La Ragione R."/>
            <person name="Hildebrand F."/>
            <person name="Pallen M.J."/>
        </authorList>
    </citation>
    <scope>NUCLEOTIDE SEQUENCE</scope>
    <source>
        <strain evidence="6">Gambia16-554</strain>
    </source>
</reference>
<protein>
    <submittedName>
        <fullName evidence="6">4-hydroxy-3-methylbut-2-enyl diphosphate reductase</fullName>
        <ecNumber evidence="6">1.17.7.4</ecNumber>
    </submittedName>
</protein>
<dbReference type="PANTHER" id="PTHR30426:SF0">
    <property type="entry name" value="4-HYDROXY-3-METHYLBUT-2-ENYL DIPHOSPHATE REDUCTASE"/>
    <property type="match status" value="1"/>
</dbReference>
<keyword evidence="4" id="KW-0408">Iron</keyword>
<reference evidence="6" key="2">
    <citation type="submission" date="2021-04" db="EMBL/GenBank/DDBJ databases">
        <authorList>
            <person name="Gilroy R."/>
        </authorList>
    </citation>
    <scope>NUCLEOTIDE SEQUENCE</scope>
    <source>
        <strain evidence="6">Gambia16-554</strain>
    </source>
</reference>
<organism evidence="6 7">
    <name type="scientific">Candidatus Coprenecus stercoravium</name>
    <dbReference type="NCBI Taxonomy" id="2840735"/>
    <lineage>
        <taxon>Bacteria</taxon>
        <taxon>Pseudomonadati</taxon>
        <taxon>Bacteroidota</taxon>
        <taxon>Bacteroidia</taxon>
        <taxon>Bacteroidales</taxon>
        <taxon>Rikenellaceae</taxon>
        <taxon>Rikenellaceae incertae sedis</taxon>
        <taxon>Candidatus Coprenecus</taxon>
    </lineage>
</organism>
<proteinExistence type="predicted"/>
<evidence type="ECO:0000256" key="2">
    <source>
        <dbReference type="ARBA" id="ARBA00022485"/>
    </source>
</evidence>
<evidence type="ECO:0000313" key="7">
    <source>
        <dbReference type="Proteomes" id="UP000824115"/>
    </source>
</evidence>
<evidence type="ECO:0000256" key="1">
    <source>
        <dbReference type="ARBA" id="ARBA00001966"/>
    </source>
</evidence>
<dbReference type="NCBIfam" id="NF002187">
    <property type="entry name" value="PRK01045.1-1"/>
    <property type="match status" value="1"/>
</dbReference>
<dbReference type="GO" id="GO:0046872">
    <property type="term" value="F:metal ion binding"/>
    <property type="evidence" value="ECO:0007669"/>
    <property type="project" value="UniProtKB-KW"/>
</dbReference>
<keyword evidence="5" id="KW-0411">Iron-sulfur</keyword>
<dbReference type="PANTHER" id="PTHR30426">
    <property type="entry name" value="4-HYDROXY-3-METHYLBUT-2-ENYL DIPHOSPHATE REDUCTASE"/>
    <property type="match status" value="1"/>
</dbReference>
<keyword evidence="6" id="KW-0560">Oxidoreductase</keyword>
<dbReference type="Proteomes" id="UP000824115">
    <property type="component" value="Unassembled WGS sequence"/>
</dbReference>
<comment type="cofactor">
    <cofactor evidence="1">
        <name>[4Fe-4S] cluster</name>
        <dbReference type="ChEBI" id="CHEBI:49883"/>
    </cofactor>
</comment>
<dbReference type="NCBIfam" id="TIGR00216">
    <property type="entry name" value="ispH_lytB"/>
    <property type="match status" value="1"/>
</dbReference>
<dbReference type="EMBL" id="DXAW01000109">
    <property type="protein sequence ID" value="HIZ86097.1"/>
    <property type="molecule type" value="Genomic_DNA"/>
</dbReference>
<dbReference type="Pfam" id="PF02401">
    <property type="entry name" value="LYTB"/>
    <property type="match status" value="1"/>
</dbReference>
<name>A0A9D2GPZ4_9BACT</name>
<gene>
    <name evidence="6" type="ORF">IAC04_06375</name>
</gene>
<dbReference type="GO" id="GO:0050992">
    <property type="term" value="P:dimethylallyl diphosphate biosynthetic process"/>
    <property type="evidence" value="ECO:0007669"/>
    <property type="project" value="InterPro"/>
</dbReference>
<dbReference type="GO" id="GO:0051539">
    <property type="term" value="F:4 iron, 4 sulfur cluster binding"/>
    <property type="evidence" value="ECO:0007669"/>
    <property type="project" value="UniProtKB-KW"/>
</dbReference>
<dbReference type="GO" id="GO:0051745">
    <property type="term" value="F:4-hydroxy-3-methylbut-2-enyl diphosphate reductase activity"/>
    <property type="evidence" value="ECO:0007669"/>
    <property type="project" value="UniProtKB-EC"/>
</dbReference>
<dbReference type="Gene3D" id="3.40.1010.20">
    <property type="entry name" value="4-hydroxy-3-methylbut-2-enyl diphosphate reductase, catalytic domain"/>
    <property type="match status" value="2"/>
</dbReference>
<sequence length="288" mass="30749">MKVVIDGHSGCCNGVRKAISAAEDYLDAHGKLYSLGAIVHNDAEIHRLEAKGLRTIGYSDFPALKGSAVLIRAHGEPPSTYRLAEQSGVKLIDCTCPVVLALQKKIAAEYHKLAGEGGQVVIFGKSGHAEVNGLVGQTEGHAVVVENMADLERCLASGAVDPSRPLALFSQTTKDPEEFSALAVRLRQEAPALEVFDTICRNVSSRHSALREFAAACSVIVFVCGRESSNGKVLFELCRCVNPRSYKIECADGLPSGIFRPDDVVGVCGATSTTRWQLEDVAAAISRL</sequence>
<keyword evidence="3" id="KW-0479">Metal-binding</keyword>
<dbReference type="AlphaFoldDB" id="A0A9D2GPZ4"/>
<evidence type="ECO:0000256" key="4">
    <source>
        <dbReference type="ARBA" id="ARBA00023004"/>
    </source>
</evidence>
<comment type="caution">
    <text evidence="6">The sequence shown here is derived from an EMBL/GenBank/DDBJ whole genome shotgun (WGS) entry which is preliminary data.</text>
</comment>
<accession>A0A9D2GPZ4</accession>
<dbReference type="InterPro" id="IPR003451">
    <property type="entry name" value="LytB/IspH"/>
</dbReference>
<evidence type="ECO:0000256" key="3">
    <source>
        <dbReference type="ARBA" id="ARBA00022723"/>
    </source>
</evidence>
<keyword evidence="2" id="KW-0004">4Fe-4S</keyword>
<dbReference type="Gene3D" id="3.40.50.11270">
    <property type="match status" value="1"/>
</dbReference>